<name>A0A645A2J8_9ZZZZ</name>
<protein>
    <submittedName>
        <fullName evidence="2">Uncharacterized protein</fullName>
    </submittedName>
</protein>
<organism evidence="2">
    <name type="scientific">bioreactor metagenome</name>
    <dbReference type="NCBI Taxonomy" id="1076179"/>
    <lineage>
        <taxon>unclassified sequences</taxon>
        <taxon>metagenomes</taxon>
        <taxon>ecological metagenomes</taxon>
    </lineage>
</organism>
<reference evidence="2" key="1">
    <citation type="submission" date="2019-08" db="EMBL/GenBank/DDBJ databases">
        <authorList>
            <person name="Kucharzyk K."/>
            <person name="Murdoch R.W."/>
            <person name="Higgins S."/>
            <person name="Loffler F."/>
        </authorList>
    </citation>
    <scope>NUCLEOTIDE SEQUENCE</scope>
</reference>
<dbReference type="EMBL" id="VSSQ01011625">
    <property type="protein sequence ID" value="MPM47297.1"/>
    <property type="molecule type" value="Genomic_DNA"/>
</dbReference>
<evidence type="ECO:0000313" key="2">
    <source>
        <dbReference type="EMBL" id="MPM47297.1"/>
    </source>
</evidence>
<feature type="compositionally biased region" description="Low complexity" evidence="1">
    <location>
        <begin position="59"/>
        <end position="71"/>
    </location>
</feature>
<feature type="region of interest" description="Disordered" evidence="1">
    <location>
        <begin position="28"/>
        <end position="71"/>
    </location>
</feature>
<proteinExistence type="predicted"/>
<evidence type="ECO:0000256" key="1">
    <source>
        <dbReference type="SAM" id="MobiDB-lite"/>
    </source>
</evidence>
<accession>A0A645A2J8</accession>
<dbReference type="AlphaFoldDB" id="A0A645A2J8"/>
<comment type="caution">
    <text evidence="2">The sequence shown here is derived from an EMBL/GenBank/DDBJ whole genome shotgun (WGS) entry which is preliminary data.</text>
</comment>
<gene>
    <name evidence="2" type="ORF">SDC9_94005</name>
</gene>
<sequence>MKHTTLPALAAAVILSLLLPGCAGQAARSAPAQGGSSVSDVLDDRTGQAEESQTPQPTASPGAAASASLSSGDADVDLTNLSSTMVYAEVYNMMVSPLDYVGKTIKMRGQYYASFDMTMQQYYHFVVIEDATACCSQGLEFLWTGDHAYPEDYPKDETQVEVLGVFELYEEQGQTFCHIVADDFRVLS</sequence>